<name>A0AAV9SBG7_9TELE</name>
<evidence type="ECO:0000313" key="7">
    <source>
        <dbReference type="EMBL" id="KAK5618717.1"/>
    </source>
</evidence>
<evidence type="ECO:0000256" key="5">
    <source>
        <dbReference type="RuleBase" id="RU000411"/>
    </source>
</evidence>
<dbReference type="GO" id="GO:0005615">
    <property type="term" value="C:extracellular space"/>
    <property type="evidence" value="ECO:0007669"/>
    <property type="project" value="InterPro"/>
</dbReference>
<dbReference type="InterPro" id="IPR000215">
    <property type="entry name" value="Serpin_fam"/>
</dbReference>
<protein>
    <recommendedName>
        <fullName evidence="6">Serpin domain-containing protein</fullName>
    </recommendedName>
</protein>
<evidence type="ECO:0000313" key="8">
    <source>
        <dbReference type="Proteomes" id="UP001311232"/>
    </source>
</evidence>
<dbReference type="Proteomes" id="UP001311232">
    <property type="component" value="Unassembled WGS sequence"/>
</dbReference>
<organism evidence="7 8">
    <name type="scientific">Crenichthys baileyi</name>
    <name type="common">White River springfish</name>
    <dbReference type="NCBI Taxonomy" id="28760"/>
    <lineage>
        <taxon>Eukaryota</taxon>
        <taxon>Metazoa</taxon>
        <taxon>Chordata</taxon>
        <taxon>Craniata</taxon>
        <taxon>Vertebrata</taxon>
        <taxon>Euteleostomi</taxon>
        <taxon>Actinopterygii</taxon>
        <taxon>Neopterygii</taxon>
        <taxon>Teleostei</taxon>
        <taxon>Neoteleostei</taxon>
        <taxon>Acanthomorphata</taxon>
        <taxon>Ovalentaria</taxon>
        <taxon>Atherinomorphae</taxon>
        <taxon>Cyprinodontiformes</taxon>
        <taxon>Goodeidae</taxon>
        <taxon>Crenichthys</taxon>
    </lineage>
</organism>
<reference evidence="7 8" key="1">
    <citation type="submission" date="2021-06" db="EMBL/GenBank/DDBJ databases">
        <authorList>
            <person name="Palmer J.M."/>
        </authorList>
    </citation>
    <scope>NUCLEOTIDE SEQUENCE [LARGE SCALE GENOMIC DNA]</scope>
    <source>
        <strain evidence="7 8">MEX-2019</strain>
        <tissue evidence="7">Muscle</tissue>
    </source>
</reference>
<comment type="similarity">
    <text evidence="5">Belongs to the serpin family.</text>
</comment>
<dbReference type="InterPro" id="IPR023796">
    <property type="entry name" value="Serpin_dom"/>
</dbReference>
<dbReference type="EMBL" id="JAHHUM010000603">
    <property type="protein sequence ID" value="KAK5618717.1"/>
    <property type="molecule type" value="Genomic_DNA"/>
</dbReference>
<evidence type="ECO:0000256" key="2">
    <source>
        <dbReference type="ARBA" id="ARBA00022490"/>
    </source>
</evidence>
<dbReference type="SMART" id="SM00093">
    <property type="entry name" value="SERPIN"/>
    <property type="match status" value="1"/>
</dbReference>
<dbReference type="GO" id="GO:0005737">
    <property type="term" value="C:cytoplasm"/>
    <property type="evidence" value="ECO:0007669"/>
    <property type="project" value="UniProtKB-SubCell"/>
</dbReference>
<dbReference type="Pfam" id="PF00079">
    <property type="entry name" value="Serpin"/>
    <property type="match status" value="1"/>
</dbReference>
<evidence type="ECO:0000256" key="3">
    <source>
        <dbReference type="ARBA" id="ARBA00022690"/>
    </source>
</evidence>
<dbReference type="InterPro" id="IPR036186">
    <property type="entry name" value="Serpin_sf"/>
</dbReference>
<proteinExistence type="inferred from homology"/>
<sequence>MALARELVHRKSYLWTLVVTLKTLNIQDDVHSSFALLLRELNKPGAPYALSVANRLYGEQSYQFIQDFLEKSRRHYEAELETVDFSKNSEAARVNINSWVEKQTQGKITDILGEDAVSGMTRLVLVNAIYFQGTWNRPFLEMFTCEAPFKINKNDTKPVMMMYEESVFPLNFISEVNCQILEIPYKGKG</sequence>
<dbReference type="SUPFAM" id="SSF56574">
    <property type="entry name" value="Serpins"/>
    <property type="match status" value="1"/>
</dbReference>
<dbReference type="Gene3D" id="3.30.497.10">
    <property type="entry name" value="Antithrombin, subunit I, domain 2"/>
    <property type="match status" value="1"/>
</dbReference>
<dbReference type="PANTHER" id="PTHR11461:SF204">
    <property type="entry name" value="SERPIN B6"/>
    <property type="match status" value="1"/>
</dbReference>
<gene>
    <name evidence="7" type="ORF">CRENBAI_013097</name>
</gene>
<evidence type="ECO:0000256" key="4">
    <source>
        <dbReference type="ARBA" id="ARBA00022900"/>
    </source>
</evidence>
<keyword evidence="3" id="KW-0646">Protease inhibitor</keyword>
<accession>A0AAV9SBG7</accession>
<dbReference type="AlphaFoldDB" id="A0AAV9SBG7"/>
<dbReference type="Gene3D" id="2.30.39.10">
    <property type="entry name" value="Alpha-1-antitrypsin, domain 1"/>
    <property type="match status" value="1"/>
</dbReference>
<comment type="caution">
    <text evidence="7">The sequence shown here is derived from an EMBL/GenBank/DDBJ whole genome shotgun (WGS) entry which is preliminary data.</text>
</comment>
<dbReference type="InterPro" id="IPR042178">
    <property type="entry name" value="Serpin_sf_1"/>
</dbReference>
<comment type="subcellular location">
    <subcellularLocation>
        <location evidence="1">Cytoplasm</location>
    </subcellularLocation>
</comment>
<evidence type="ECO:0000259" key="6">
    <source>
        <dbReference type="SMART" id="SM00093"/>
    </source>
</evidence>
<dbReference type="GO" id="GO:0004867">
    <property type="term" value="F:serine-type endopeptidase inhibitor activity"/>
    <property type="evidence" value="ECO:0007669"/>
    <property type="project" value="UniProtKB-KW"/>
</dbReference>
<dbReference type="InterPro" id="IPR042185">
    <property type="entry name" value="Serpin_sf_2"/>
</dbReference>
<keyword evidence="4" id="KW-0722">Serine protease inhibitor</keyword>
<feature type="domain" description="Serpin" evidence="6">
    <location>
        <begin position="1"/>
        <end position="189"/>
    </location>
</feature>
<keyword evidence="8" id="KW-1185">Reference proteome</keyword>
<keyword evidence="2" id="KW-0963">Cytoplasm</keyword>
<evidence type="ECO:0000256" key="1">
    <source>
        <dbReference type="ARBA" id="ARBA00004496"/>
    </source>
</evidence>
<dbReference type="PANTHER" id="PTHR11461">
    <property type="entry name" value="SERINE PROTEASE INHIBITOR, SERPIN"/>
    <property type="match status" value="1"/>
</dbReference>